<dbReference type="EMBL" id="RAZM01000106">
    <property type="protein sequence ID" value="RLT78471.1"/>
    <property type="molecule type" value="Genomic_DNA"/>
</dbReference>
<gene>
    <name evidence="2" type="ORF">D7Y07_19130</name>
    <name evidence="3" type="ORF">E4T97_15415</name>
</gene>
<keyword evidence="1" id="KW-0472">Membrane</keyword>
<evidence type="ECO:0000313" key="2">
    <source>
        <dbReference type="EMBL" id="RLT78471.1"/>
    </source>
</evidence>
<evidence type="ECO:0000256" key="1">
    <source>
        <dbReference type="SAM" id="Phobius"/>
    </source>
</evidence>
<evidence type="ECO:0000313" key="3">
    <source>
        <dbReference type="EMBL" id="TFU47241.1"/>
    </source>
</evidence>
<feature type="transmembrane region" description="Helical" evidence="1">
    <location>
        <begin position="65"/>
        <end position="85"/>
    </location>
</feature>
<keyword evidence="1" id="KW-0812">Transmembrane</keyword>
<reference evidence="3 5" key="2">
    <citation type="submission" date="2019-03" db="EMBL/GenBank/DDBJ databases">
        <title>Diversity of the mouse oral microbiome.</title>
        <authorList>
            <person name="Joseph S."/>
            <person name="Aduse-Opoku J."/>
            <person name="Curtis M."/>
            <person name="Wade W."/>
            <person name="Hashim A."/>
        </authorList>
    </citation>
    <scope>NUCLEOTIDE SEQUENCE [LARGE SCALE GENOMIC DNA]</scope>
    <source>
        <strain evidence="3 5">P2318</strain>
    </source>
</reference>
<name>A0A3L8A4H9_9BACE</name>
<reference evidence="2 4" key="1">
    <citation type="submission" date="2018-09" db="EMBL/GenBank/DDBJ databases">
        <title>Murine metabolic-syndrome-specific gut microbial biobank.</title>
        <authorList>
            <person name="Liu C."/>
        </authorList>
    </citation>
    <scope>NUCLEOTIDE SEQUENCE [LARGE SCALE GENOMIC DNA]</scope>
    <source>
        <strain evidence="2 4">0.1X-D8-26</strain>
    </source>
</reference>
<feature type="transmembrane region" description="Helical" evidence="1">
    <location>
        <begin position="40"/>
        <end position="59"/>
    </location>
</feature>
<evidence type="ECO:0000313" key="5">
    <source>
        <dbReference type="Proteomes" id="UP000298073"/>
    </source>
</evidence>
<dbReference type="Proteomes" id="UP000267159">
    <property type="component" value="Unassembled WGS sequence"/>
</dbReference>
<protein>
    <submittedName>
        <fullName evidence="2">Uncharacterized protein</fullName>
    </submittedName>
</protein>
<comment type="caution">
    <text evidence="2">The sequence shown here is derived from an EMBL/GenBank/DDBJ whole genome shotgun (WGS) entry which is preliminary data.</text>
</comment>
<keyword evidence="1" id="KW-1133">Transmembrane helix</keyword>
<dbReference type="Proteomes" id="UP000298073">
    <property type="component" value="Unassembled WGS sequence"/>
</dbReference>
<dbReference type="OrthoDB" id="1099324at2"/>
<organism evidence="2 4">
    <name type="scientific">Bacteroides acidifaciens</name>
    <dbReference type="NCBI Taxonomy" id="85831"/>
    <lineage>
        <taxon>Bacteria</taxon>
        <taxon>Pseudomonadati</taxon>
        <taxon>Bacteroidota</taxon>
        <taxon>Bacteroidia</taxon>
        <taxon>Bacteroidales</taxon>
        <taxon>Bacteroidaceae</taxon>
        <taxon>Bacteroides</taxon>
    </lineage>
</organism>
<proteinExistence type="predicted"/>
<accession>A0A3L8A4H9</accession>
<evidence type="ECO:0000313" key="4">
    <source>
        <dbReference type="Proteomes" id="UP000267159"/>
    </source>
</evidence>
<dbReference type="EMBL" id="SPPV01000038">
    <property type="protein sequence ID" value="TFU47241.1"/>
    <property type="molecule type" value="Genomic_DNA"/>
</dbReference>
<sequence length="102" mass="11516">MNGVCNPKKEFPKQLKDNKEPDFFTPNVPIKYATAGGRGVMIGCGIITALYVIGVIIGLCLGYGWSSLLLPFLPFIVIGFIGYIWEMFKKFYNLGYDEKRRI</sequence>
<dbReference type="AlphaFoldDB" id="A0A3L8A4H9"/>